<proteinExistence type="predicted"/>
<dbReference type="AlphaFoldDB" id="A0AAU3IBV8"/>
<accession>A0AAU3IBV8</accession>
<dbReference type="EMBL" id="CP109546">
    <property type="protein sequence ID" value="WTZ14059.1"/>
    <property type="molecule type" value="Genomic_DNA"/>
</dbReference>
<evidence type="ECO:0000256" key="1">
    <source>
        <dbReference type="SAM" id="MobiDB-lite"/>
    </source>
</evidence>
<gene>
    <name evidence="2" type="ORF">OG699_42560</name>
</gene>
<feature type="region of interest" description="Disordered" evidence="1">
    <location>
        <begin position="1"/>
        <end position="60"/>
    </location>
</feature>
<sequence length="60" mass="6019">METSPGAIPPQAMETTGPAPWDGLENETATPRPGTPVESDAPASPGHAWDPSAGPRPGTA</sequence>
<name>A0AAU3IBV8_9ACTN</name>
<evidence type="ECO:0000313" key="2">
    <source>
        <dbReference type="EMBL" id="WTZ14059.1"/>
    </source>
</evidence>
<protein>
    <submittedName>
        <fullName evidence="2">Uncharacterized protein</fullName>
    </submittedName>
</protein>
<reference evidence="2" key="1">
    <citation type="submission" date="2022-10" db="EMBL/GenBank/DDBJ databases">
        <title>The complete genomes of actinobacterial strains from the NBC collection.</title>
        <authorList>
            <person name="Joergensen T.S."/>
            <person name="Alvarez Arevalo M."/>
            <person name="Sterndorff E.B."/>
            <person name="Faurdal D."/>
            <person name="Vuksanovic O."/>
            <person name="Mourched A.-S."/>
            <person name="Charusanti P."/>
            <person name="Shaw S."/>
            <person name="Blin K."/>
            <person name="Weber T."/>
        </authorList>
    </citation>
    <scope>NUCLEOTIDE SEQUENCE</scope>
    <source>
        <strain evidence="2">NBC_01393</strain>
    </source>
</reference>
<organism evidence="2">
    <name type="scientific">Streptomyces sp. NBC_01393</name>
    <dbReference type="NCBI Taxonomy" id="2903851"/>
    <lineage>
        <taxon>Bacteria</taxon>
        <taxon>Bacillati</taxon>
        <taxon>Actinomycetota</taxon>
        <taxon>Actinomycetes</taxon>
        <taxon>Kitasatosporales</taxon>
        <taxon>Streptomycetaceae</taxon>
        <taxon>Streptomyces</taxon>
    </lineage>
</organism>